<dbReference type="InterPro" id="IPR003661">
    <property type="entry name" value="HisK_dim/P_dom"/>
</dbReference>
<reference evidence="7 8" key="1">
    <citation type="submission" date="2019-08" db="EMBL/GenBank/DDBJ databases">
        <title>In-depth cultivation of the pig gut microbiome towards novel bacterial diversity and tailored functional studies.</title>
        <authorList>
            <person name="Wylensek D."/>
            <person name="Hitch T.C.A."/>
            <person name="Clavel T."/>
        </authorList>
    </citation>
    <scope>NUCLEOTIDE SEQUENCE [LARGE SCALE GENOMIC DNA]</scope>
    <source>
        <strain evidence="7 8">WCA-383-APC-5B</strain>
    </source>
</reference>
<dbReference type="Pfam" id="PF08448">
    <property type="entry name" value="PAS_4"/>
    <property type="match status" value="1"/>
</dbReference>
<gene>
    <name evidence="7" type="ORF">FYJ33_11430</name>
</gene>
<dbReference type="EC" id="2.7.13.3" evidence="2"/>
<protein>
    <recommendedName>
        <fullName evidence="2">histidine kinase</fullName>
        <ecNumber evidence="2">2.7.13.3</ecNumber>
    </recommendedName>
</protein>
<dbReference type="PROSITE" id="PS50109">
    <property type="entry name" value="HIS_KIN"/>
    <property type="match status" value="1"/>
</dbReference>
<organism evidence="7 8">
    <name type="scientific">Inconstantimicrobium porci</name>
    <dbReference type="NCBI Taxonomy" id="2652291"/>
    <lineage>
        <taxon>Bacteria</taxon>
        <taxon>Bacillati</taxon>
        <taxon>Bacillota</taxon>
        <taxon>Clostridia</taxon>
        <taxon>Eubacteriales</taxon>
        <taxon>Clostridiaceae</taxon>
        <taxon>Inconstantimicrobium</taxon>
    </lineage>
</organism>
<dbReference type="Pfam" id="PF00512">
    <property type="entry name" value="HisKA"/>
    <property type="match status" value="1"/>
</dbReference>
<evidence type="ECO:0000256" key="2">
    <source>
        <dbReference type="ARBA" id="ARBA00012438"/>
    </source>
</evidence>
<dbReference type="EMBL" id="VULX01000019">
    <property type="protein sequence ID" value="MSR91987.1"/>
    <property type="molecule type" value="Genomic_DNA"/>
</dbReference>
<keyword evidence="4 7" id="KW-0808">Transferase</keyword>
<accession>A0A7X2MZI9</accession>
<evidence type="ECO:0000256" key="5">
    <source>
        <dbReference type="ARBA" id="ARBA00023012"/>
    </source>
</evidence>
<dbReference type="RefSeq" id="WP_154531889.1">
    <property type="nucleotide sequence ID" value="NZ_VULX01000019.1"/>
</dbReference>
<keyword evidence="8" id="KW-1185">Reference proteome</keyword>
<keyword evidence="4 7" id="KW-0418">Kinase</keyword>
<dbReference type="InterPro" id="IPR036890">
    <property type="entry name" value="HATPase_C_sf"/>
</dbReference>
<evidence type="ECO:0000256" key="3">
    <source>
        <dbReference type="ARBA" id="ARBA00022553"/>
    </source>
</evidence>
<dbReference type="Proteomes" id="UP000460287">
    <property type="component" value="Unassembled WGS sequence"/>
</dbReference>
<dbReference type="InterPro" id="IPR035965">
    <property type="entry name" value="PAS-like_dom_sf"/>
</dbReference>
<comment type="catalytic activity">
    <reaction evidence="1">
        <text>ATP + protein L-histidine = ADP + protein N-phospho-L-histidine.</text>
        <dbReference type="EC" id="2.7.13.3"/>
    </reaction>
</comment>
<dbReference type="SMART" id="SM00387">
    <property type="entry name" value="HATPase_c"/>
    <property type="match status" value="1"/>
</dbReference>
<evidence type="ECO:0000256" key="4">
    <source>
        <dbReference type="ARBA" id="ARBA00022777"/>
    </source>
</evidence>
<dbReference type="Gene3D" id="1.10.287.130">
    <property type="match status" value="1"/>
</dbReference>
<dbReference type="InterPro" id="IPR036097">
    <property type="entry name" value="HisK_dim/P_sf"/>
</dbReference>
<dbReference type="PRINTS" id="PR00344">
    <property type="entry name" value="BCTRLSENSOR"/>
</dbReference>
<keyword evidence="3" id="KW-0597">Phosphoprotein</keyword>
<evidence type="ECO:0000256" key="1">
    <source>
        <dbReference type="ARBA" id="ARBA00000085"/>
    </source>
</evidence>
<dbReference type="SUPFAM" id="SSF47384">
    <property type="entry name" value="Homodimeric domain of signal transducing histidine kinase"/>
    <property type="match status" value="1"/>
</dbReference>
<dbReference type="SUPFAM" id="SSF55874">
    <property type="entry name" value="ATPase domain of HSP90 chaperone/DNA topoisomerase II/histidine kinase"/>
    <property type="match status" value="1"/>
</dbReference>
<dbReference type="PANTHER" id="PTHR43547:SF2">
    <property type="entry name" value="HYBRID SIGNAL TRANSDUCTION HISTIDINE KINASE C"/>
    <property type="match status" value="1"/>
</dbReference>
<dbReference type="InterPro" id="IPR003594">
    <property type="entry name" value="HATPase_dom"/>
</dbReference>
<dbReference type="InterPro" id="IPR004358">
    <property type="entry name" value="Sig_transdc_His_kin-like_C"/>
</dbReference>
<evidence type="ECO:0000313" key="7">
    <source>
        <dbReference type="EMBL" id="MSR91987.1"/>
    </source>
</evidence>
<dbReference type="PANTHER" id="PTHR43547">
    <property type="entry name" value="TWO-COMPONENT HISTIDINE KINASE"/>
    <property type="match status" value="1"/>
</dbReference>
<dbReference type="SMART" id="SM00388">
    <property type="entry name" value="HisKA"/>
    <property type="match status" value="1"/>
</dbReference>
<feature type="domain" description="Histidine kinase" evidence="6">
    <location>
        <begin position="334"/>
        <end position="557"/>
    </location>
</feature>
<evidence type="ECO:0000259" key="6">
    <source>
        <dbReference type="PROSITE" id="PS50109"/>
    </source>
</evidence>
<dbReference type="Pfam" id="PF02518">
    <property type="entry name" value="HATPase_c"/>
    <property type="match status" value="1"/>
</dbReference>
<name>A0A7X2MZI9_9CLOT</name>
<dbReference type="InterPro" id="IPR005467">
    <property type="entry name" value="His_kinase_dom"/>
</dbReference>
<dbReference type="SUPFAM" id="SSF55785">
    <property type="entry name" value="PYP-like sensor domain (PAS domain)"/>
    <property type="match status" value="1"/>
</dbReference>
<dbReference type="InterPro" id="IPR013656">
    <property type="entry name" value="PAS_4"/>
</dbReference>
<dbReference type="CDD" id="cd00082">
    <property type="entry name" value="HisKA"/>
    <property type="match status" value="1"/>
</dbReference>
<dbReference type="Gene3D" id="3.30.450.20">
    <property type="entry name" value="PAS domain"/>
    <property type="match status" value="1"/>
</dbReference>
<dbReference type="Gene3D" id="3.30.565.10">
    <property type="entry name" value="Histidine kinase-like ATPase, C-terminal domain"/>
    <property type="match status" value="1"/>
</dbReference>
<proteinExistence type="predicted"/>
<evidence type="ECO:0000313" key="8">
    <source>
        <dbReference type="Proteomes" id="UP000460287"/>
    </source>
</evidence>
<sequence>MDNQYNLKDIEKALDLIPYYIWIKDGNGVYRYVNKAFADVLNVKKEFFIGKTDFDFGNEKIANQFETSDNRVRESGLPILSEDKVEIKSINKCLYFETFKQKFYINGEYTGWIMAIARNTTLYKRLDDSIEYEFNNISNKIFNAADNLEQNRKNKVGAIDDYNDRILMIIKELQNNLKATGINIFIYEKQEKKLKLFLKTCFDEEQLPSHLQIKIDDKMEYDFLNDKYREFLRINDVRNNIENIARVKADASGYINSISIKYGNELIGLLNVYYAEEKYPTVLQNDFIESATYKIGLLIKNRMLTNQLKSEIDKKLELEKIIAFENLKTDFLANLSHEFKTPINILLAASKMINTTLADNKDTYKDSINKYNNYIISNSYRLLKMVNNLFDITNIDKGYYELNLQLYNVVSIIENITMTVVKYLGGRRKIVFDTKEEEIISMCDYDSIEKVMLNLLSNAVKNTDSNNLISVTVKRSNDNKNIVVSVKNDGKTIDEKYAEFIFEKFTRLGSVLSRDAEGSGLGLCLARSLAQLQDGDLWFNTNEKKNCEFIFTIPIYKNYDKDMVNTGILNNSVEKCAIEFSDIYSI</sequence>
<keyword evidence="5" id="KW-0902">Two-component regulatory system</keyword>
<dbReference type="AlphaFoldDB" id="A0A7X2MZI9"/>
<comment type="caution">
    <text evidence="7">The sequence shown here is derived from an EMBL/GenBank/DDBJ whole genome shotgun (WGS) entry which is preliminary data.</text>
</comment>
<dbReference type="GO" id="GO:0000155">
    <property type="term" value="F:phosphorelay sensor kinase activity"/>
    <property type="evidence" value="ECO:0007669"/>
    <property type="project" value="InterPro"/>
</dbReference>